<keyword evidence="2" id="KW-0614">Plasmid</keyword>
<keyword evidence="5" id="KW-1185">Reference proteome</keyword>
<gene>
    <name evidence="3" type="ORF">BST20_06410</name>
    <name evidence="2" type="ORF">MBRA_56810</name>
</gene>
<dbReference type="AlphaFoldDB" id="A0A7I7WD78"/>
<reference evidence="2 5" key="2">
    <citation type="journal article" date="2019" name="Emerg. Microbes Infect.">
        <title>Comprehensive subspecies identification of 175 nontuberculous mycobacteria species based on 7547 genomic profiles.</title>
        <authorList>
            <person name="Matsumoto Y."/>
            <person name="Kinjo T."/>
            <person name="Motooka D."/>
            <person name="Nabeya D."/>
            <person name="Jung N."/>
            <person name="Uechi K."/>
            <person name="Horii T."/>
            <person name="Iida T."/>
            <person name="Fujita J."/>
            <person name="Nakamura S."/>
        </authorList>
    </citation>
    <scope>NUCLEOTIDE SEQUENCE [LARGE SCALE GENOMIC DNA]</scope>
    <source>
        <strain evidence="2 5">JCM 12687</strain>
        <plasmid evidence="2">pJCM12687</plasmid>
    </source>
</reference>
<evidence type="ECO:0000313" key="4">
    <source>
        <dbReference type="Proteomes" id="UP000192441"/>
    </source>
</evidence>
<feature type="transmembrane region" description="Helical" evidence="1">
    <location>
        <begin position="194"/>
        <end position="217"/>
    </location>
</feature>
<dbReference type="OrthoDB" id="9066067at2"/>
<organism evidence="3 4">
    <name type="scientific">Mycobacterium branderi</name>
    <dbReference type="NCBI Taxonomy" id="43348"/>
    <lineage>
        <taxon>Bacteria</taxon>
        <taxon>Bacillati</taxon>
        <taxon>Actinomycetota</taxon>
        <taxon>Actinomycetes</taxon>
        <taxon>Mycobacteriales</taxon>
        <taxon>Mycobacteriaceae</taxon>
        <taxon>Mycobacterium</taxon>
    </lineage>
</organism>
<reference evidence="3 4" key="1">
    <citation type="submission" date="2016-12" db="EMBL/GenBank/DDBJ databases">
        <title>The new phylogeny of genus Mycobacterium.</title>
        <authorList>
            <person name="Tortoli E."/>
            <person name="Trovato A."/>
            <person name="Cirillo D.M."/>
        </authorList>
    </citation>
    <scope>NUCLEOTIDE SEQUENCE [LARGE SCALE GENOMIC DNA]</scope>
    <source>
        <strain evidence="3 4">DSM 44624</strain>
    </source>
</reference>
<proteinExistence type="predicted"/>
<keyword evidence="1" id="KW-0812">Transmembrane</keyword>
<feature type="transmembrane region" description="Helical" evidence="1">
    <location>
        <begin position="289"/>
        <end position="314"/>
    </location>
</feature>
<feature type="transmembrane region" description="Helical" evidence="1">
    <location>
        <begin position="71"/>
        <end position="92"/>
    </location>
</feature>
<reference evidence="2" key="3">
    <citation type="submission" date="2020-02" db="EMBL/GenBank/DDBJ databases">
        <authorList>
            <person name="Matsumoto Y."/>
            <person name="Kinjo T."/>
            <person name="Motooka D."/>
            <person name="Nabeya D."/>
            <person name="Jung N."/>
            <person name="Uechi K."/>
            <person name="Horii T."/>
            <person name="Iida T."/>
            <person name="Fujita J."/>
            <person name="Nakamura S."/>
        </authorList>
    </citation>
    <scope>NUCLEOTIDE SEQUENCE</scope>
    <source>
        <strain evidence="2">JCM 12687</strain>
        <plasmid evidence="2">pJCM12687</plasmid>
    </source>
</reference>
<feature type="transmembrane region" description="Helical" evidence="1">
    <location>
        <begin position="159"/>
        <end position="182"/>
    </location>
</feature>
<geneLocation type="plasmid" evidence="2 5">
    <name>pJCM12687</name>
</geneLocation>
<feature type="transmembrane region" description="Helical" evidence="1">
    <location>
        <begin position="101"/>
        <end position="117"/>
    </location>
</feature>
<protein>
    <submittedName>
        <fullName evidence="2">DUF5135 domain-containing protein</fullName>
    </submittedName>
</protein>
<dbReference type="Proteomes" id="UP000192441">
    <property type="component" value="Unassembled WGS sequence"/>
</dbReference>
<sequence length="356" mass="39259">MATRFSSTASTPAPASAQALPDSRLRPLHYWSALGAIFAAVQIYVYVSWIVSGDAYRQPTGADPVPSAVKAAAWIMQAVCLLAAVCLVIYLWRRSRREGKLAWDTLVAIAFAGAYWMDPVLNFARPTFFYNSYLINFGSWTSHIPGWLSPNAGNLPEPILMIGPLYAWLFVLFGILFCAMARRLHRIRPNIGKVGIFLTGVVVFGIFDLVMEGIFVQTRLFAYPGVIGTLSMFPGQVYQFPIYEAFIGGINASVVGMIRLTRDDHGHSVIERGAEGLQVGARVKTTLRILAFIGLANTMWVVMNIVYVGNSFYIDNVPHYPSYLNNDICGVRVAVPCPGPGVPILIDNTPHRLNPR</sequence>
<dbReference type="InterPro" id="IPR033459">
    <property type="entry name" value="AveC-like"/>
</dbReference>
<dbReference type="EMBL" id="AP022607">
    <property type="protein sequence ID" value="BBZ15486.1"/>
    <property type="molecule type" value="Genomic_DNA"/>
</dbReference>
<name>A0A7I7WD78_9MYCO</name>
<keyword evidence="1" id="KW-1133">Transmembrane helix</keyword>
<dbReference type="Pfam" id="PF17198">
    <property type="entry name" value="AveC_like"/>
    <property type="match status" value="1"/>
</dbReference>
<accession>A0A7I7WD78</accession>
<dbReference type="EMBL" id="MVHM01000002">
    <property type="protein sequence ID" value="ORA40198.1"/>
    <property type="molecule type" value="Genomic_DNA"/>
</dbReference>
<keyword evidence="1" id="KW-0472">Membrane</keyword>
<evidence type="ECO:0000313" key="3">
    <source>
        <dbReference type="EMBL" id="ORA40198.1"/>
    </source>
</evidence>
<dbReference type="Proteomes" id="UP000467379">
    <property type="component" value="Plasmid pJCM12687"/>
</dbReference>
<feature type="transmembrane region" description="Helical" evidence="1">
    <location>
        <begin position="237"/>
        <end position="258"/>
    </location>
</feature>
<dbReference type="RefSeq" id="WP_083130580.1">
    <property type="nucleotide sequence ID" value="NZ_AP022607.1"/>
</dbReference>
<evidence type="ECO:0000313" key="2">
    <source>
        <dbReference type="EMBL" id="BBZ15486.1"/>
    </source>
</evidence>
<feature type="transmembrane region" description="Helical" evidence="1">
    <location>
        <begin position="30"/>
        <end position="51"/>
    </location>
</feature>
<evidence type="ECO:0000313" key="5">
    <source>
        <dbReference type="Proteomes" id="UP000467379"/>
    </source>
</evidence>
<evidence type="ECO:0000256" key="1">
    <source>
        <dbReference type="SAM" id="Phobius"/>
    </source>
</evidence>